<reference evidence="3" key="1">
    <citation type="submission" date="2016-10" db="EMBL/GenBank/DDBJ databases">
        <authorList>
            <person name="Varghese N."/>
            <person name="Submissions S."/>
        </authorList>
    </citation>
    <scope>NUCLEOTIDE SEQUENCE [LARGE SCALE GENOMIC DNA]</scope>
    <source>
        <strain evidence="3">Nm44</strain>
    </source>
</reference>
<name>A0A1I4VRD5_9PROT</name>
<keyword evidence="3" id="KW-1185">Reference proteome</keyword>
<proteinExistence type="predicted"/>
<gene>
    <name evidence="2" type="ORF">SAMN05421863_10896</name>
</gene>
<evidence type="ECO:0000259" key="1">
    <source>
        <dbReference type="Pfam" id="PF13612"/>
    </source>
</evidence>
<feature type="domain" description="Transposase DDE" evidence="1">
    <location>
        <begin position="2"/>
        <end position="64"/>
    </location>
</feature>
<evidence type="ECO:0000313" key="2">
    <source>
        <dbReference type="EMBL" id="SFN03844.1"/>
    </source>
</evidence>
<sequence>MAEFTARGKTSVDWFYGFKLHLVINDQGKLLAIEITAGNVDDCDPVPELTCFLFGKFFGADKLYRHTVHCCVMWPNLIKYLAIMAAGAGHTNVLRDRQ</sequence>
<dbReference type="InterPro" id="IPR025668">
    <property type="entry name" value="Tnp_DDE_dom"/>
</dbReference>
<accession>A0A1I4VRD5</accession>
<dbReference type="Pfam" id="PF13612">
    <property type="entry name" value="DDE_Tnp_1_3"/>
    <property type="match status" value="1"/>
</dbReference>
<dbReference type="EMBL" id="FOUB01000089">
    <property type="protein sequence ID" value="SFN03844.1"/>
    <property type="molecule type" value="Genomic_DNA"/>
</dbReference>
<dbReference type="Proteomes" id="UP000183287">
    <property type="component" value="Unassembled WGS sequence"/>
</dbReference>
<organism evidence="2 3">
    <name type="scientific">Nitrosomonas communis</name>
    <dbReference type="NCBI Taxonomy" id="44574"/>
    <lineage>
        <taxon>Bacteria</taxon>
        <taxon>Pseudomonadati</taxon>
        <taxon>Pseudomonadota</taxon>
        <taxon>Betaproteobacteria</taxon>
        <taxon>Nitrosomonadales</taxon>
        <taxon>Nitrosomonadaceae</taxon>
        <taxon>Nitrosomonas</taxon>
    </lineage>
</organism>
<protein>
    <submittedName>
        <fullName evidence="2">Transposase DDE domain-containing protein</fullName>
    </submittedName>
</protein>
<evidence type="ECO:0000313" key="3">
    <source>
        <dbReference type="Proteomes" id="UP000183287"/>
    </source>
</evidence>
<dbReference type="AlphaFoldDB" id="A0A1I4VRD5"/>